<reference evidence="3" key="2">
    <citation type="submission" date="2019-09" db="UniProtKB">
        <authorList>
            <consortium name="WormBaseParasite"/>
        </authorList>
    </citation>
    <scope>IDENTIFICATION</scope>
</reference>
<accession>A0A183FYV3</accession>
<dbReference type="WBParaSite" id="HPBE_0001386601-mRNA-1">
    <property type="protein sequence ID" value="HPBE_0001386601-mRNA-1"/>
    <property type="gene ID" value="HPBE_0001386601"/>
</dbReference>
<dbReference type="OrthoDB" id="5847305at2759"/>
<evidence type="ECO:0000313" key="2">
    <source>
        <dbReference type="Proteomes" id="UP000050761"/>
    </source>
</evidence>
<dbReference type="Proteomes" id="UP000050761">
    <property type="component" value="Unassembled WGS sequence"/>
</dbReference>
<dbReference type="EMBL" id="UZAH01028104">
    <property type="protein sequence ID" value="VDO97690.1"/>
    <property type="molecule type" value="Genomic_DNA"/>
</dbReference>
<dbReference type="AlphaFoldDB" id="A0A183FYV3"/>
<proteinExistence type="predicted"/>
<reference evidence="1 2" key="1">
    <citation type="submission" date="2018-11" db="EMBL/GenBank/DDBJ databases">
        <authorList>
            <consortium name="Pathogen Informatics"/>
        </authorList>
    </citation>
    <scope>NUCLEOTIDE SEQUENCE [LARGE SCALE GENOMIC DNA]</scope>
</reference>
<sequence length="123" mass="13752">MDRKTTVIWWRNYFKEILTVEFAHSAIPSASPVYGSFQKISVRETKAASRKMMPGKATGPDDLATDLWKSKSWYPAEWMTMLFNQVVVEKKASNNQRRSPASPSPTLECAGHARLAGFAGNQG</sequence>
<keyword evidence="2" id="KW-1185">Reference proteome</keyword>
<evidence type="ECO:0000313" key="1">
    <source>
        <dbReference type="EMBL" id="VDO97690.1"/>
    </source>
</evidence>
<accession>A0A3P7ZDB6</accession>
<gene>
    <name evidence="1" type="ORF">HPBE_LOCUS13866</name>
</gene>
<protein>
    <submittedName>
        <fullName evidence="1 3">Uncharacterized protein</fullName>
    </submittedName>
</protein>
<evidence type="ECO:0000313" key="3">
    <source>
        <dbReference type="WBParaSite" id="HPBE_0001386601-mRNA-1"/>
    </source>
</evidence>
<name>A0A183FYV3_HELPZ</name>
<organism evidence="2 3">
    <name type="scientific">Heligmosomoides polygyrus</name>
    <name type="common">Parasitic roundworm</name>
    <dbReference type="NCBI Taxonomy" id="6339"/>
    <lineage>
        <taxon>Eukaryota</taxon>
        <taxon>Metazoa</taxon>
        <taxon>Ecdysozoa</taxon>
        <taxon>Nematoda</taxon>
        <taxon>Chromadorea</taxon>
        <taxon>Rhabditida</taxon>
        <taxon>Rhabditina</taxon>
        <taxon>Rhabditomorpha</taxon>
        <taxon>Strongyloidea</taxon>
        <taxon>Heligmosomidae</taxon>
        <taxon>Heligmosomoides</taxon>
    </lineage>
</organism>